<feature type="active site" description="Charge relay system" evidence="1">
    <location>
        <position position="420"/>
    </location>
</feature>
<dbReference type="SUPFAM" id="SSF53474">
    <property type="entry name" value="alpha/beta-Hydrolases"/>
    <property type="match status" value="1"/>
</dbReference>
<name>A0A4U0P1B5_9SPHI</name>
<keyword evidence="2" id="KW-1133">Transmembrane helix</keyword>
<sequence>MYKINLLQENFFLKSIWMTCFILTTFIVYGQSVTNNDLRISVSAEAPNWTYEIGQEAVFNIQVYRGQELADDVEVSYTIGLEKMLPTEKGKLRLKGGKGTVKGMLSEAGFLRCAVSMDVDGTRYRGLATAGFAPEAIQPTQQLPDDFWEFWNKAKAEAAQIPMDATLTLMPERGTENVDVYQVSFQHYEKGARLYGILAKPKKAGKYPAVLSVPGAGIRPYAGIVDLAEQDVVTLQIGIHGVPVTYDATLYDDLRNGALKNYQFFNLDDRDKYYYKRVYLGCVRAVDYLSSLDEVDNEKMLVWGGSQGGALAIITAALDDRIKGLAAAYPALCDLTGYLQGRAGGWPHMFNESNAAFMVKEEKIKVSAYYDVVNFARYVKVPGLYSWGFNDETCPPTSYYAAYNMIPAVKEISLDPERGHKTSDEQNRKVRAWLLEKLGK</sequence>
<dbReference type="InterPro" id="IPR039069">
    <property type="entry name" value="CE7"/>
</dbReference>
<reference evidence="4 5" key="1">
    <citation type="submission" date="2019-04" db="EMBL/GenBank/DDBJ databases">
        <title>Sphingobacterium olei sp. nov., isolated from oil-contaminated soil.</title>
        <authorList>
            <person name="Liu B."/>
        </authorList>
    </citation>
    <scope>NUCLEOTIDE SEQUENCE [LARGE SCALE GENOMIC DNA]</scope>
    <source>
        <strain evidence="4 5">HAL-9</strain>
    </source>
</reference>
<dbReference type="EMBL" id="SUME01000003">
    <property type="protein sequence ID" value="TJZ61037.1"/>
    <property type="molecule type" value="Genomic_DNA"/>
</dbReference>
<dbReference type="GO" id="GO:0052689">
    <property type="term" value="F:carboxylic ester hydrolase activity"/>
    <property type="evidence" value="ECO:0007669"/>
    <property type="project" value="TreeGrafter"/>
</dbReference>
<evidence type="ECO:0000313" key="4">
    <source>
        <dbReference type="EMBL" id="TJZ61037.1"/>
    </source>
</evidence>
<keyword evidence="2" id="KW-0812">Transmembrane</keyword>
<comment type="caution">
    <text evidence="4">The sequence shown here is derived from an EMBL/GenBank/DDBJ whole genome shotgun (WGS) entry which is preliminary data.</text>
</comment>
<dbReference type="GO" id="GO:0005976">
    <property type="term" value="P:polysaccharide metabolic process"/>
    <property type="evidence" value="ECO:0007669"/>
    <property type="project" value="TreeGrafter"/>
</dbReference>
<dbReference type="PANTHER" id="PTHR40111:SF1">
    <property type="entry name" value="CEPHALOSPORIN-C DEACETYLASE"/>
    <property type="match status" value="1"/>
</dbReference>
<feature type="active site" description="Nucleophile" evidence="1">
    <location>
        <position position="306"/>
    </location>
</feature>
<dbReference type="Gene3D" id="3.40.50.1820">
    <property type="entry name" value="alpha/beta hydrolase"/>
    <property type="match status" value="1"/>
</dbReference>
<keyword evidence="2" id="KW-0472">Membrane</keyword>
<evidence type="ECO:0000256" key="1">
    <source>
        <dbReference type="PIRSR" id="PIRSR639069-1"/>
    </source>
</evidence>
<keyword evidence="5" id="KW-1185">Reference proteome</keyword>
<dbReference type="Proteomes" id="UP000306808">
    <property type="component" value="Unassembled WGS sequence"/>
</dbReference>
<dbReference type="AlphaFoldDB" id="A0A4U0P1B5"/>
<feature type="domain" description="Acetyl xylan esterase" evidence="3">
    <location>
        <begin position="138"/>
        <end position="434"/>
    </location>
</feature>
<evidence type="ECO:0000313" key="5">
    <source>
        <dbReference type="Proteomes" id="UP000306808"/>
    </source>
</evidence>
<feature type="active site" description="Charge relay system" evidence="1">
    <location>
        <position position="391"/>
    </location>
</feature>
<dbReference type="PANTHER" id="PTHR40111">
    <property type="entry name" value="CEPHALOSPORIN-C DEACETYLASE"/>
    <property type="match status" value="1"/>
</dbReference>
<proteinExistence type="predicted"/>
<dbReference type="OrthoDB" id="3668964at2"/>
<evidence type="ECO:0000259" key="3">
    <source>
        <dbReference type="Pfam" id="PF05448"/>
    </source>
</evidence>
<evidence type="ECO:0000256" key="2">
    <source>
        <dbReference type="SAM" id="Phobius"/>
    </source>
</evidence>
<dbReference type="InterPro" id="IPR008391">
    <property type="entry name" value="AXE1_dom"/>
</dbReference>
<protein>
    <submittedName>
        <fullName evidence="4">Acetylxylan esterase</fullName>
    </submittedName>
</protein>
<feature type="transmembrane region" description="Helical" evidence="2">
    <location>
        <begin position="12"/>
        <end position="30"/>
    </location>
</feature>
<gene>
    <name evidence="4" type="ORF">FAZ15_07440</name>
</gene>
<organism evidence="4 5">
    <name type="scientific">Sphingobacterium olei</name>
    <dbReference type="NCBI Taxonomy" id="2571155"/>
    <lineage>
        <taxon>Bacteria</taxon>
        <taxon>Pseudomonadati</taxon>
        <taxon>Bacteroidota</taxon>
        <taxon>Sphingobacteriia</taxon>
        <taxon>Sphingobacteriales</taxon>
        <taxon>Sphingobacteriaceae</taxon>
        <taxon>Sphingobacterium</taxon>
    </lineage>
</organism>
<dbReference type="Pfam" id="PF05448">
    <property type="entry name" value="AXE1"/>
    <property type="match status" value="1"/>
</dbReference>
<accession>A0A4U0P1B5</accession>
<dbReference type="InterPro" id="IPR029058">
    <property type="entry name" value="AB_hydrolase_fold"/>
</dbReference>